<dbReference type="InterPro" id="IPR008936">
    <property type="entry name" value="Rho_GTPase_activation_prot"/>
</dbReference>
<name>A0A8C1ZKY4_CYPCA</name>
<reference evidence="2" key="1">
    <citation type="submission" date="2025-08" db="UniProtKB">
        <authorList>
            <consortium name="Ensembl"/>
        </authorList>
    </citation>
    <scope>IDENTIFICATION</scope>
</reference>
<dbReference type="Ensembl" id="ENSCCRT00015090339.1">
    <property type="protein sequence ID" value="ENSCCRP00015087521.1"/>
    <property type="gene ID" value="ENSCCRG00015035321.1"/>
</dbReference>
<dbReference type="Proteomes" id="UP000694700">
    <property type="component" value="Unplaced"/>
</dbReference>
<proteinExistence type="predicted"/>
<dbReference type="PROSITE" id="PS50238">
    <property type="entry name" value="RHOGAP"/>
    <property type="match status" value="1"/>
</dbReference>
<evidence type="ECO:0000313" key="3">
    <source>
        <dbReference type="Proteomes" id="UP000694700"/>
    </source>
</evidence>
<feature type="domain" description="Rho-GAP" evidence="1">
    <location>
        <begin position="44"/>
        <end position="232"/>
    </location>
</feature>
<evidence type="ECO:0000259" key="1">
    <source>
        <dbReference type="PROSITE" id="PS50238"/>
    </source>
</evidence>
<dbReference type="Pfam" id="PF00620">
    <property type="entry name" value="RhoGAP"/>
    <property type="match status" value="1"/>
</dbReference>
<protein>
    <submittedName>
        <fullName evidence="2">Si:ch1073-272j17.3</fullName>
    </submittedName>
</protein>
<dbReference type="SMART" id="SM00324">
    <property type="entry name" value="RhoGAP"/>
    <property type="match status" value="1"/>
</dbReference>
<organism evidence="2 3">
    <name type="scientific">Cyprinus carpio</name>
    <name type="common">Common carp</name>
    <dbReference type="NCBI Taxonomy" id="7962"/>
    <lineage>
        <taxon>Eukaryota</taxon>
        <taxon>Metazoa</taxon>
        <taxon>Chordata</taxon>
        <taxon>Craniata</taxon>
        <taxon>Vertebrata</taxon>
        <taxon>Euteleostomi</taxon>
        <taxon>Actinopterygii</taxon>
        <taxon>Neopterygii</taxon>
        <taxon>Teleostei</taxon>
        <taxon>Ostariophysi</taxon>
        <taxon>Cypriniformes</taxon>
        <taxon>Cyprinidae</taxon>
        <taxon>Cyprininae</taxon>
        <taxon>Cyprinus</taxon>
    </lineage>
</organism>
<dbReference type="Gene3D" id="1.10.555.10">
    <property type="entry name" value="Rho GTPase activation protein"/>
    <property type="match status" value="1"/>
</dbReference>
<dbReference type="PANTHER" id="PTHR15904:SF19">
    <property type="entry name" value="PROTEIN FAM13C"/>
    <property type="match status" value="1"/>
</dbReference>
<dbReference type="InterPro" id="IPR039102">
    <property type="entry name" value="FAM13"/>
</dbReference>
<dbReference type="GO" id="GO:0007165">
    <property type="term" value="P:signal transduction"/>
    <property type="evidence" value="ECO:0007669"/>
    <property type="project" value="InterPro"/>
</dbReference>
<dbReference type="AlphaFoldDB" id="A0A8C1ZKY4"/>
<dbReference type="InterPro" id="IPR000198">
    <property type="entry name" value="RhoGAP_dom"/>
</dbReference>
<accession>A0A8C1ZKY4</accession>
<dbReference type="PANTHER" id="PTHR15904">
    <property type="entry name" value="FAM13"/>
    <property type="match status" value="1"/>
</dbReference>
<sequence length="277" mass="30991">MGIMGILRKLMSMCCWTESDDSVHALLSDRFMTTSLEVKCVFGVPLVFLKKRGHMRQGVPVVLLQMVEFLEQYGLHQRGLFCASGSEARCDELKKSLDGGEFQGFRSDDVHAVASLLVLFLRELPNGLIPWWSAKWLLSVYTKTKGKVLDLKRAKKVLESFAPEIFNILCLLIHFLSRVAACSHINHMTSAHLSDIFGPCIFAVCDSRIKQVEEQLCIYLTQQLIDNVTFLLPNTYPPKHTSTTLSTGDCPPASLSVGAAHRTLLSGFYYSCLSVIR</sequence>
<dbReference type="SUPFAM" id="SSF48350">
    <property type="entry name" value="GTPase activation domain, GAP"/>
    <property type="match status" value="1"/>
</dbReference>
<evidence type="ECO:0000313" key="2">
    <source>
        <dbReference type="Ensembl" id="ENSCCRP00015087521.1"/>
    </source>
</evidence>